<evidence type="ECO:0000313" key="3">
    <source>
        <dbReference type="WBParaSite" id="PSAMB.scaffold844size40337.g9096.t1"/>
    </source>
</evidence>
<proteinExistence type="predicted"/>
<dbReference type="WBParaSite" id="PSAMB.scaffold844size40337.g9096.t1">
    <property type="protein sequence ID" value="PSAMB.scaffold844size40337.g9096.t1"/>
    <property type="gene ID" value="PSAMB.scaffold844size40337.g9096"/>
</dbReference>
<reference evidence="3" key="1">
    <citation type="submission" date="2022-11" db="UniProtKB">
        <authorList>
            <consortium name="WormBaseParasite"/>
        </authorList>
    </citation>
    <scope>IDENTIFICATION</scope>
</reference>
<dbReference type="Proteomes" id="UP000887566">
    <property type="component" value="Unplaced"/>
</dbReference>
<protein>
    <submittedName>
        <fullName evidence="3">Uncharacterized protein</fullName>
    </submittedName>
</protein>
<name>A0A914XJZ4_9BILA</name>
<evidence type="ECO:0000256" key="1">
    <source>
        <dbReference type="SAM" id="MobiDB-lite"/>
    </source>
</evidence>
<organism evidence="2 3">
    <name type="scientific">Plectus sambesii</name>
    <dbReference type="NCBI Taxonomy" id="2011161"/>
    <lineage>
        <taxon>Eukaryota</taxon>
        <taxon>Metazoa</taxon>
        <taxon>Ecdysozoa</taxon>
        <taxon>Nematoda</taxon>
        <taxon>Chromadorea</taxon>
        <taxon>Plectida</taxon>
        <taxon>Plectina</taxon>
        <taxon>Plectoidea</taxon>
        <taxon>Plectidae</taxon>
        <taxon>Plectus</taxon>
    </lineage>
</organism>
<sequence length="136" mass="15182">MPPRTADPPSLRVQPPPTNDWCIARHSKDPSPRHQMGQVSAAHGSTVLLSTTTRTPRTHNVILPAAASGQPTRHCPTVRSHDHHHTTTTTSSYPRIMTHFIQVHRKAPSTSESVVPRSRSKLTHFLFPHNCPLFTR</sequence>
<keyword evidence="2" id="KW-1185">Reference proteome</keyword>
<dbReference type="AlphaFoldDB" id="A0A914XJZ4"/>
<feature type="region of interest" description="Disordered" evidence="1">
    <location>
        <begin position="66"/>
        <end position="90"/>
    </location>
</feature>
<evidence type="ECO:0000313" key="2">
    <source>
        <dbReference type="Proteomes" id="UP000887566"/>
    </source>
</evidence>
<accession>A0A914XJZ4</accession>